<dbReference type="GO" id="GO:0015031">
    <property type="term" value="P:protein transport"/>
    <property type="evidence" value="ECO:0007669"/>
    <property type="project" value="UniProtKB-KW"/>
</dbReference>
<evidence type="ECO:0000256" key="5">
    <source>
        <dbReference type="ARBA" id="ARBA00022927"/>
    </source>
</evidence>
<reference evidence="12 14" key="2">
    <citation type="submission" date="2018-03" db="EMBL/GenBank/DDBJ databases">
        <authorList>
            <person name="Fogelqvist J."/>
        </authorList>
    </citation>
    <scope>NUCLEOTIDE SEQUENCE [LARGE SCALE GENOMIC DNA]</scope>
</reference>
<accession>A0A0G4J890</accession>
<comment type="similarity">
    <text evidence="2">Belongs to the VTI1 family.</text>
</comment>
<dbReference type="AlphaFoldDB" id="A0A0G4J890"/>
<protein>
    <recommendedName>
        <fullName evidence="15">t-SNARE coiled-coil homology domain-containing protein</fullName>
    </recommendedName>
</protein>
<sequence length="168" mass="18513">MSADVLASHEAELVACLDHVQAADGQSSIDEAQRIVRLMKAEMRALAGAERAEWQTRISTVEKRLQDVKHASLVGPSRGGGGGGSTRQGTTCSDPSDVLEASANRQRQMVDDARRQLEETEQVGAETLKNLQTQREVIVKAQNNLSAVNRDLDQSNRIMTRMSKWWRG</sequence>
<feature type="region of interest" description="Disordered" evidence="10">
    <location>
        <begin position="71"/>
        <end position="95"/>
    </location>
</feature>
<evidence type="ECO:0000313" key="12">
    <source>
        <dbReference type="EMBL" id="SPQ99673.1"/>
    </source>
</evidence>
<keyword evidence="3" id="KW-0813">Transport</keyword>
<evidence type="ECO:0000256" key="2">
    <source>
        <dbReference type="ARBA" id="ARBA00006108"/>
    </source>
</evidence>
<dbReference type="GO" id="GO:0012507">
    <property type="term" value="C:ER to Golgi transport vesicle membrane"/>
    <property type="evidence" value="ECO:0007669"/>
    <property type="project" value="TreeGrafter"/>
</dbReference>
<evidence type="ECO:0000256" key="1">
    <source>
        <dbReference type="ARBA" id="ARBA00004211"/>
    </source>
</evidence>
<dbReference type="GO" id="GO:0005484">
    <property type="term" value="F:SNAP receptor activity"/>
    <property type="evidence" value="ECO:0007669"/>
    <property type="project" value="TreeGrafter"/>
</dbReference>
<dbReference type="Pfam" id="PF12352">
    <property type="entry name" value="V-SNARE_C"/>
    <property type="match status" value="1"/>
</dbReference>
<evidence type="ECO:0000256" key="8">
    <source>
        <dbReference type="ARBA" id="ARBA00023136"/>
    </source>
</evidence>
<dbReference type="OrthoDB" id="430637at2759"/>
<dbReference type="SUPFAM" id="SSF58038">
    <property type="entry name" value="SNARE fusion complex"/>
    <property type="match status" value="1"/>
</dbReference>
<dbReference type="GO" id="GO:0000149">
    <property type="term" value="F:SNARE binding"/>
    <property type="evidence" value="ECO:0007669"/>
    <property type="project" value="TreeGrafter"/>
</dbReference>
<dbReference type="GO" id="GO:0005794">
    <property type="term" value="C:Golgi apparatus"/>
    <property type="evidence" value="ECO:0007669"/>
    <property type="project" value="TreeGrafter"/>
</dbReference>
<dbReference type="GO" id="GO:0031201">
    <property type="term" value="C:SNARE complex"/>
    <property type="evidence" value="ECO:0007669"/>
    <property type="project" value="TreeGrafter"/>
</dbReference>
<keyword evidence="8" id="KW-0472">Membrane</keyword>
<dbReference type="EMBL" id="OVEO01000012">
    <property type="protein sequence ID" value="SPQ99673.1"/>
    <property type="molecule type" value="Genomic_DNA"/>
</dbReference>
<dbReference type="Proteomes" id="UP000290189">
    <property type="component" value="Unassembled WGS sequence"/>
</dbReference>
<dbReference type="PANTHER" id="PTHR21230">
    <property type="entry name" value="VESICLE TRANSPORT V-SNARE PROTEIN VTI1-RELATED"/>
    <property type="match status" value="1"/>
</dbReference>
<organism evidence="11 13">
    <name type="scientific">Plasmodiophora brassicae</name>
    <name type="common">Clubroot disease agent</name>
    <dbReference type="NCBI Taxonomy" id="37360"/>
    <lineage>
        <taxon>Eukaryota</taxon>
        <taxon>Sar</taxon>
        <taxon>Rhizaria</taxon>
        <taxon>Endomyxa</taxon>
        <taxon>Phytomyxea</taxon>
        <taxon>Plasmodiophorida</taxon>
        <taxon>Plasmodiophoridae</taxon>
        <taxon>Plasmodiophora</taxon>
    </lineage>
</organism>
<evidence type="ECO:0008006" key="15">
    <source>
        <dbReference type="Google" id="ProtNLM"/>
    </source>
</evidence>
<keyword evidence="13" id="KW-1185">Reference proteome</keyword>
<keyword evidence="12" id="KW-0496">Mitochondrion</keyword>
<gene>
    <name evidence="11" type="ORF">PBRA_003319</name>
    <name evidence="12" type="ORF">PLBR_LOCUS6888</name>
</gene>
<dbReference type="CDD" id="cd15862">
    <property type="entry name" value="SNARE_Vti1"/>
    <property type="match status" value="1"/>
</dbReference>
<dbReference type="Proteomes" id="UP000039324">
    <property type="component" value="Unassembled WGS sequence"/>
</dbReference>
<dbReference type="EMBL" id="CDSF01000155">
    <property type="protein sequence ID" value="CEP03712.1"/>
    <property type="molecule type" value="Genomic_DNA"/>
</dbReference>
<keyword evidence="7 9" id="KW-0175">Coiled coil</keyword>
<evidence type="ECO:0000313" key="11">
    <source>
        <dbReference type="EMBL" id="CEP03712.1"/>
    </source>
</evidence>
<dbReference type="GO" id="GO:0006906">
    <property type="term" value="P:vesicle fusion"/>
    <property type="evidence" value="ECO:0007669"/>
    <property type="project" value="TreeGrafter"/>
</dbReference>
<name>A0A0G4J890_PLABS</name>
<feature type="compositionally biased region" description="Gly residues" evidence="10">
    <location>
        <begin position="77"/>
        <end position="86"/>
    </location>
</feature>
<dbReference type="GO" id="GO:0005789">
    <property type="term" value="C:endoplasmic reticulum membrane"/>
    <property type="evidence" value="ECO:0007669"/>
    <property type="project" value="TreeGrafter"/>
</dbReference>
<dbReference type="STRING" id="37360.A0A0G4J890"/>
<proteinExistence type="inferred from homology"/>
<evidence type="ECO:0000256" key="10">
    <source>
        <dbReference type="SAM" id="MobiDB-lite"/>
    </source>
</evidence>
<evidence type="ECO:0000313" key="14">
    <source>
        <dbReference type="Proteomes" id="UP000290189"/>
    </source>
</evidence>
<dbReference type="Gene3D" id="1.20.5.110">
    <property type="match status" value="1"/>
</dbReference>
<evidence type="ECO:0000256" key="4">
    <source>
        <dbReference type="ARBA" id="ARBA00022692"/>
    </source>
</evidence>
<evidence type="ECO:0000313" key="13">
    <source>
        <dbReference type="Proteomes" id="UP000039324"/>
    </source>
</evidence>
<evidence type="ECO:0000256" key="3">
    <source>
        <dbReference type="ARBA" id="ARBA00022448"/>
    </source>
</evidence>
<feature type="coiled-coil region" evidence="9">
    <location>
        <begin position="103"/>
        <end position="158"/>
    </location>
</feature>
<reference evidence="11 13" key="1">
    <citation type="submission" date="2015-02" db="EMBL/GenBank/DDBJ databases">
        <authorList>
            <person name="Chooi Y.-H."/>
        </authorList>
    </citation>
    <scope>NUCLEOTIDE SEQUENCE [LARGE SCALE GENOMIC DNA]</scope>
    <source>
        <strain evidence="11">E3</strain>
    </source>
</reference>
<evidence type="ECO:0000256" key="6">
    <source>
        <dbReference type="ARBA" id="ARBA00022989"/>
    </source>
</evidence>
<geneLocation type="mitochondrion" evidence="12"/>
<dbReference type="FunFam" id="1.20.5.110:FF:000002">
    <property type="entry name" value="Vesicle transport through interaction with t-SNAREsB"/>
    <property type="match status" value="1"/>
</dbReference>
<dbReference type="GO" id="GO:0031902">
    <property type="term" value="C:late endosome membrane"/>
    <property type="evidence" value="ECO:0007669"/>
    <property type="project" value="TreeGrafter"/>
</dbReference>
<comment type="subcellular location">
    <subcellularLocation>
        <location evidence="1">Membrane</location>
        <topology evidence="1">Single-pass type IV membrane protein</topology>
    </subcellularLocation>
</comment>
<evidence type="ECO:0000256" key="7">
    <source>
        <dbReference type="ARBA" id="ARBA00023054"/>
    </source>
</evidence>
<dbReference type="OMA" id="YMQRESI"/>
<keyword evidence="4" id="KW-0812">Transmembrane</keyword>
<keyword evidence="6" id="KW-1133">Transmembrane helix</keyword>
<dbReference type="PANTHER" id="PTHR21230:SF26">
    <property type="entry name" value="VESICLE TRANSPORT THROUGH INTERACTION WITH T-SNARES HOMOLOG 1A"/>
    <property type="match status" value="1"/>
</dbReference>
<keyword evidence="5" id="KW-0653">Protein transport</keyword>
<evidence type="ECO:0000256" key="9">
    <source>
        <dbReference type="SAM" id="Coils"/>
    </source>
</evidence>